<evidence type="ECO:0000256" key="9">
    <source>
        <dbReference type="SAM" id="MobiDB-lite"/>
    </source>
</evidence>
<evidence type="ECO:0000256" key="6">
    <source>
        <dbReference type="ARBA" id="ARBA00022553"/>
    </source>
</evidence>
<evidence type="ECO:0000313" key="10">
    <source>
        <dbReference type="EMBL" id="CEM07884.1"/>
    </source>
</evidence>
<evidence type="ECO:0000256" key="2">
    <source>
        <dbReference type="ARBA" id="ARBA00009801"/>
    </source>
</evidence>
<proteinExistence type="inferred from homology"/>
<dbReference type="Gene3D" id="2.40.10.230">
    <property type="entry name" value="Probable tRNA pseudouridine synthase domain"/>
    <property type="match status" value="1"/>
</dbReference>
<evidence type="ECO:0000256" key="7">
    <source>
        <dbReference type="ARBA" id="ARBA00022884"/>
    </source>
</evidence>
<reference evidence="10 11" key="1">
    <citation type="submission" date="2014-11" db="EMBL/GenBank/DDBJ databases">
        <authorList>
            <person name="Zhu J."/>
            <person name="Qi W."/>
            <person name="Song R."/>
        </authorList>
    </citation>
    <scope>NUCLEOTIDE SEQUENCE [LARGE SCALE GENOMIC DNA]</scope>
</reference>
<feature type="region of interest" description="Disordered" evidence="9">
    <location>
        <begin position="79"/>
        <end position="104"/>
    </location>
</feature>
<dbReference type="InterPro" id="IPR040309">
    <property type="entry name" value="Naf1"/>
</dbReference>
<dbReference type="VEuPathDB" id="CryptoDB:Vbra_2497"/>
<dbReference type="GO" id="GO:0005634">
    <property type="term" value="C:nucleus"/>
    <property type="evidence" value="ECO:0007669"/>
    <property type="project" value="UniProtKB-SubCell"/>
</dbReference>
<keyword evidence="11" id="KW-1185">Reference proteome</keyword>
<dbReference type="STRING" id="1169540.A0A0G4F5W6"/>
<keyword evidence="8" id="KW-0539">Nucleus</keyword>
<dbReference type="GO" id="GO:0001522">
    <property type="term" value="P:pseudouridine synthesis"/>
    <property type="evidence" value="ECO:0007669"/>
    <property type="project" value="InterPro"/>
</dbReference>
<dbReference type="GO" id="GO:0006364">
    <property type="term" value="P:rRNA processing"/>
    <property type="evidence" value="ECO:0007669"/>
    <property type="project" value="UniProtKB-KW"/>
</dbReference>
<dbReference type="InterPro" id="IPR007504">
    <property type="entry name" value="H/ACA_rnp_Gar1/Naf1"/>
</dbReference>
<dbReference type="Proteomes" id="UP000041254">
    <property type="component" value="Unassembled WGS sequence"/>
</dbReference>
<comment type="subcellular location">
    <subcellularLocation>
        <location evidence="1">Nucleus</location>
    </subcellularLocation>
</comment>
<dbReference type="PANTHER" id="PTHR31633">
    <property type="entry name" value="H/ACA RIBONUCLEOPROTEIN COMPLEX NON-CORE SUBUNIT NAF1"/>
    <property type="match status" value="1"/>
</dbReference>
<evidence type="ECO:0000313" key="11">
    <source>
        <dbReference type="Proteomes" id="UP000041254"/>
    </source>
</evidence>
<dbReference type="GO" id="GO:0005732">
    <property type="term" value="C:sno(s)RNA-containing ribonucleoprotein complex"/>
    <property type="evidence" value="ECO:0007669"/>
    <property type="project" value="InterPro"/>
</dbReference>
<accession>A0A0G4F5W6</accession>
<dbReference type="SUPFAM" id="SSF50447">
    <property type="entry name" value="Translation proteins"/>
    <property type="match status" value="1"/>
</dbReference>
<dbReference type="OrthoDB" id="21550at2759"/>
<comment type="similarity">
    <text evidence="2">Belongs to the NAF1 family.</text>
</comment>
<gene>
    <name evidence="10" type="ORF">Vbra_2497</name>
</gene>
<dbReference type="GO" id="GO:0003723">
    <property type="term" value="F:RNA binding"/>
    <property type="evidence" value="ECO:0007669"/>
    <property type="project" value="UniProtKB-KW"/>
</dbReference>
<evidence type="ECO:0000256" key="1">
    <source>
        <dbReference type="ARBA" id="ARBA00004123"/>
    </source>
</evidence>
<feature type="region of interest" description="Disordered" evidence="9">
    <location>
        <begin position="157"/>
        <end position="184"/>
    </location>
</feature>
<keyword evidence="4" id="KW-0690">Ribosome biogenesis</keyword>
<dbReference type="InterPro" id="IPR038664">
    <property type="entry name" value="Gar1/Naf1_Cbf5-bd_sf"/>
</dbReference>
<evidence type="ECO:0000256" key="3">
    <source>
        <dbReference type="ARBA" id="ARBA00021438"/>
    </source>
</evidence>
<protein>
    <recommendedName>
        <fullName evidence="3">H/ACA ribonucleoprotein complex non-core subunit NAF1</fullName>
    </recommendedName>
</protein>
<dbReference type="PANTHER" id="PTHR31633:SF1">
    <property type="entry name" value="H_ACA RIBONUCLEOPROTEIN COMPLEX NON-CORE SUBUNIT NAF1"/>
    <property type="match status" value="1"/>
</dbReference>
<dbReference type="EMBL" id="CDMY01000380">
    <property type="protein sequence ID" value="CEM07884.1"/>
    <property type="molecule type" value="Genomic_DNA"/>
</dbReference>
<evidence type="ECO:0000256" key="4">
    <source>
        <dbReference type="ARBA" id="ARBA00022517"/>
    </source>
</evidence>
<dbReference type="InterPro" id="IPR009000">
    <property type="entry name" value="Transl_B-barrel_sf"/>
</dbReference>
<keyword evidence="6" id="KW-0597">Phosphoprotein</keyword>
<dbReference type="Pfam" id="PF04410">
    <property type="entry name" value="Gar1"/>
    <property type="match status" value="1"/>
</dbReference>
<dbReference type="AlphaFoldDB" id="A0A0G4F5W6"/>
<keyword evidence="7" id="KW-0694">RNA-binding</keyword>
<organism evidence="10 11">
    <name type="scientific">Vitrella brassicaformis (strain CCMP3155)</name>
    <dbReference type="NCBI Taxonomy" id="1169540"/>
    <lineage>
        <taxon>Eukaryota</taxon>
        <taxon>Sar</taxon>
        <taxon>Alveolata</taxon>
        <taxon>Colpodellida</taxon>
        <taxon>Vitrellaceae</taxon>
        <taxon>Vitrella</taxon>
    </lineage>
</organism>
<name>A0A0G4F5W6_VITBC</name>
<sequence length="396" mass="43743">MEEVNSSDVVGDLVIDGETEYDDLLVAARIAQSESHRLQQTAAQGTLQKLAHLLSDVRCVDDDRVEAALCRLDQCPIDADDDSRLNQQDATAVPPPPKQSSLPADMDTCESIHTLRLGRSLTVALPETRRRDNGGDGARSVAAWKRLRDVVHEFDWTENEDDNNDQDQHPARRASSHLPLPSDRCRMQEDYDMDITKKLQHMESTMDDSTPSRHWRGKHRYEPAIRTSELSYHLRLQTVKFPMPVTALPPPPAAQSDVDRLTGDLAVASAYAGMPQSCYRVVIIGEIHAVVDNMVIVRANKESRALDLGSFLCLEDQTILGPVSDAFGPVNAPFYVIFVEALNERSTRKRPAESWPTDDVEVALAKLRKGAGVGCLEAYSSYLPSSGPVDSSTSGQ</sequence>
<evidence type="ECO:0000256" key="8">
    <source>
        <dbReference type="ARBA" id="ARBA00023242"/>
    </source>
</evidence>
<dbReference type="GO" id="GO:0000493">
    <property type="term" value="P:box H/ACA snoRNP assembly"/>
    <property type="evidence" value="ECO:0007669"/>
    <property type="project" value="InterPro"/>
</dbReference>
<dbReference type="InParanoid" id="A0A0G4F5W6"/>
<keyword evidence="5" id="KW-0698">rRNA processing</keyword>
<evidence type="ECO:0000256" key="5">
    <source>
        <dbReference type="ARBA" id="ARBA00022552"/>
    </source>
</evidence>